<name>A0A9Q3GVT4_9BASI</name>
<dbReference type="Pfam" id="PF07727">
    <property type="entry name" value="RVT_2"/>
    <property type="match status" value="1"/>
</dbReference>
<dbReference type="EMBL" id="AVOT02006308">
    <property type="protein sequence ID" value="MBW0481242.1"/>
    <property type="molecule type" value="Genomic_DNA"/>
</dbReference>
<accession>A0A9Q3GVT4</accession>
<gene>
    <name evidence="2" type="ORF">O181_020957</name>
</gene>
<dbReference type="OrthoDB" id="2506833at2759"/>
<proteinExistence type="predicted"/>
<keyword evidence="3" id="KW-1185">Reference proteome</keyword>
<evidence type="ECO:0000259" key="1">
    <source>
        <dbReference type="Pfam" id="PF07727"/>
    </source>
</evidence>
<organism evidence="2 3">
    <name type="scientific">Austropuccinia psidii MF-1</name>
    <dbReference type="NCBI Taxonomy" id="1389203"/>
    <lineage>
        <taxon>Eukaryota</taxon>
        <taxon>Fungi</taxon>
        <taxon>Dikarya</taxon>
        <taxon>Basidiomycota</taxon>
        <taxon>Pucciniomycotina</taxon>
        <taxon>Pucciniomycetes</taxon>
        <taxon>Pucciniales</taxon>
        <taxon>Sphaerophragmiaceae</taxon>
        <taxon>Austropuccinia</taxon>
    </lineage>
</organism>
<comment type="caution">
    <text evidence="2">The sequence shown here is derived from an EMBL/GenBank/DDBJ whole genome shotgun (WGS) entry which is preliminary data.</text>
</comment>
<dbReference type="InterPro" id="IPR013103">
    <property type="entry name" value="RVT_2"/>
</dbReference>
<evidence type="ECO:0000313" key="2">
    <source>
        <dbReference type="EMBL" id="MBW0481242.1"/>
    </source>
</evidence>
<dbReference type="AlphaFoldDB" id="A0A9Q3GVT4"/>
<protein>
    <recommendedName>
        <fullName evidence="1">Reverse transcriptase Ty1/copia-type domain-containing protein</fullName>
    </recommendedName>
</protein>
<dbReference type="Proteomes" id="UP000765509">
    <property type="component" value="Unassembled WGS sequence"/>
</dbReference>
<feature type="domain" description="Reverse transcriptase Ty1/copia-type" evidence="1">
    <location>
        <begin position="12"/>
        <end position="252"/>
    </location>
</feature>
<sequence>MDTEFDSFMSHNTGTLVPYPKHKEKVIGGMWRLTRKRNEFGEVYRYKARWVVFGNHKEHLLHYFDTWASVGRNETFKTMLPLVVTFHLIPYQFDIETAFLHGDMDAVVYVKQVTGYEQKGRENLVWHLTKSLYGTKQAPQMWKSKLTEVLLSLDMRSAESDEFLFISSNKTLMLHIHVDDGFFISKNEGLILNFLSNLNKKLKLQFKKCPTQHLGYSFVWEGDRLFINQSDLINKIVDQFDMENSKAVKAPCNGNLLNETNFKGGSQDITQFQ</sequence>
<reference evidence="2" key="1">
    <citation type="submission" date="2021-03" db="EMBL/GenBank/DDBJ databases">
        <title>Draft genome sequence of rust myrtle Austropuccinia psidii MF-1, a brazilian biotype.</title>
        <authorList>
            <person name="Quecine M.C."/>
            <person name="Pachon D.M.R."/>
            <person name="Bonatelli M.L."/>
            <person name="Correr F.H."/>
            <person name="Franceschini L.M."/>
            <person name="Leite T.F."/>
            <person name="Margarido G.R.A."/>
            <person name="Almeida C.A."/>
            <person name="Ferrarezi J.A."/>
            <person name="Labate C.A."/>
        </authorList>
    </citation>
    <scope>NUCLEOTIDE SEQUENCE</scope>
    <source>
        <strain evidence="2">MF-1</strain>
    </source>
</reference>
<evidence type="ECO:0000313" key="3">
    <source>
        <dbReference type="Proteomes" id="UP000765509"/>
    </source>
</evidence>